<sequence>MSGMGYEAVEVAIVGGGIIGCAIAYELARKGHRVAVVERGAIGGEASGASAGIIAPPSNKDTPAVRVELTARSLSAYPWLVAALQDETGFDVGYRQWGALLVASNENDHARLRALLSWQEDLGFDSEWVEPAELRHLEPALPEGLLGGMLANDAGSVNVRRLTRALAAAAARRGALVLEHTPALGVATSGDLATGVRLADGTLPAAQVVLAAGAWTARFGLELGQALPTVPVKGQMLALGGLLHPPRTIIGGAGGYLVPWTDGTVGVAATEEEAGFDTRVTPAGLRALVGLIEALAPGLLDGEVVATWAGLRPGTPDREPIVGLVPGYDNLWVASGHFRTGVQLAIGTAEVLVASLLSGAPDPLLAPLSPARFAQAV</sequence>
<dbReference type="PANTHER" id="PTHR13847:SF289">
    <property type="entry name" value="GLYCINE OXIDASE"/>
    <property type="match status" value="1"/>
</dbReference>
<dbReference type="PANTHER" id="PTHR13847">
    <property type="entry name" value="SARCOSINE DEHYDROGENASE-RELATED"/>
    <property type="match status" value="1"/>
</dbReference>
<feature type="domain" description="FAD dependent oxidoreductase" evidence="4">
    <location>
        <begin position="11"/>
        <end position="353"/>
    </location>
</feature>
<dbReference type="GO" id="GO:0009228">
    <property type="term" value="P:thiamine biosynthetic process"/>
    <property type="evidence" value="ECO:0007669"/>
    <property type="project" value="UniProtKB-KW"/>
</dbReference>
<keyword evidence="6" id="KW-1185">Reference proteome</keyword>
<keyword evidence="3" id="KW-0560">Oxidoreductase</keyword>
<dbReference type="Pfam" id="PF01266">
    <property type="entry name" value="DAO"/>
    <property type="match status" value="1"/>
</dbReference>
<comment type="pathway">
    <text evidence="1">Cofactor biosynthesis; thiamine diphosphate biosynthesis.</text>
</comment>
<dbReference type="InParanoid" id="D1C788"/>
<evidence type="ECO:0000313" key="6">
    <source>
        <dbReference type="Proteomes" id="UP000002027"/>
    </source>
</evidence>
<proteinExistence type="predicted"/>
<dbReference type="GO" id="GO:0016491">
    <property type="term" value="F:oxidoreductase activity"/>
    <property type="evidence" value="ECO:0007669"/>
    <property type="project" value="UniProtKB-KW"/>
</dbReference>
<organism evidence="5 6">
    <name type="scientific">Sphaerobacter thermophilus (strain ATCC 49802 / DSM 20745 / KCCM 41009 / NCIMB 13125 / S 6022)</name>
    <dbReference type="NCBI Taxonomy" id="479434"/>
    <lineage>
        <taxon>Bacteria</taxon>
        <taxon>Pseudomonadati</taxon>
        <taxon>Thermomicrobiota</taxon>
        <taxon>Thermomicrobia</taxon>
        <taxon>Sphaerobacterales</taxon>
        <taxon>Sphaerobacterineae</taxon>
        <taxon>Sphaerobacteraceae</taxon>
        <taxon>Sphaerobacter</taxon>
    </lineage>
</organism>
<gene>
    <name evidence="5" type="ordered locus">Sthe_2313</name>
</gene>
<dbReference type="FunCoup" id="D1C788">
    <property type="interactions" value="396"/>
</dbReference>
<accession>D1C788</accession>
<dbReference type="GO" id="GO:0009229">
    <property type="term" value="P:thiamine diphosphate biosynthetic process"/>
    <property type="evidence" value="ECO:0007669"/>
    <property type="project" value="UniProtKB-UniPathway"/>
</dbReference>
<protein>
    <submittedName>
        <fullName evidence="5">FAD dependent oxidoreductase</fullName>
    </submittedName>
</protein>
<dbReference type="SUPFAM" id="SSF51905">
    <property type="entry name" value="FAD/NAD(P)-binding domain"/>
    <property type="match status" value="1"/>
</dbReference>
<dbReference type="SUPFAM" id="SSF54373">
    <property type="entry name" value="FAD-linked reductases, C-terminal domain"/>
    <property type="match status" value="1"/>
</dbReference>
<dbReference type="EMBL" id="CP001823">
    <property type="protein sequence ID" value="ACZ39734.1"/>
    <property type="molecule type" value="Genomic_DNA"/>
</dbReference>
<dbReference type="GO" id="GO:0050660">
    <property type="term" value="F:flavin adenine dinucleotide binding"/>
    <property type="evidence" value="ECO:0007669"/>
    <property type="project" value="InterPro"/>
</dbReference>
<dbReference type="AlphaFoldDB" id="D1C788"/>
<keyword evidence="2" id="KW-0784">Thiamine biosynthesis</keyword>
<dbReference type="GO" id="GO:0005737">
    <property type="term" value="C:cytoplasm"/>
    <property type="evidence" value="ECO:0007669"/>
    <property type="project" value="TreeGrafter"/>
</dbReference>
<dbReference type="UniPathway" id="UPA00060"/>
<evidence type="ECO:0000313" key="5">
    <source>
        <dbReference type="EMBL" id="ACZ39734.1"/>
    </source>
</evidence>
<evidence type="ECO:0000256" key="2">
    <source>
        <dbReference type="ARBA" id="ARBA00022977"/>
    </source>
</evidence>
<evidence type="ECO:0000259" key="4">
    <source>
        <dbReference type="Pfam" id="PF01266"/>
    </source>
</evidence>
<dbReference type="InterPro" id="IPR036188">
    <property type="entry name" value="FAD/NAD-bd_sf"/>
</dbReference>
<dbReference type="NCBIfam" id="TIGR02352">
    <property type="entry name" value="thiamin_ThiO"/>
    <property type="match status" value="1"/>
</dbReference>
<dbReference type="KEGG" id="sti:Sthe_2313"/>
<reference evidence="5 6" key="2">
    <citation type="journal article" date="2010" name="Stand. Genomic Sci.">
        <title>Complete genome sequence of Desulfohalobium retbaense type strain (HR(100)).</title>
        <authorList>
            <person name="Spring S."/>
            <person name="Nolan M."/>
            <person name="Lapidus A."/>
            <person name="Glavina Del Rio T."/>
            <person name="Copeland A."/>
            <person name="Tice H."/>
            <person name="Cheng J.F."/>
            <person name="Lucas S."/>
            <person name="Land M."/>
            <person name="Chen F."/>
            <person name="Bruce D."/>
            <person name="Goodwin L."/>
            <person name="Pitluck S."/>
            <person name="Ivanova N."/>
            <person name="Mavromatis K."/>
            <person name="Mikhailova N."/>
            <person name="Pati A."/>
            <person name="Chen A."/>
            <person name="Palaniappan K."/>
            <person name="Hauser L."/>
            <person name="Chang Y.J."/>
            <person name="Jeffries C.D."/>
            <person name="Munk C."/>
            <person name="Kiss H."/>
            <person name="Chain P."/>
            <person name="Han C."/>
            <person name="Brettin T."/>
            <person name="Detter J.C."/>
            <person name="Schuler E."/>
            <person name="Goker M."/>
            <person name="Rohde M."/>
            <person name="Bristow J."/>
            <person name="Eisen J.A."/>
            <person name="Markowitz V."/>
            <person name="Hugenholtz P."/>
            <person name="Kyrpides N.C."/>
            <person name="Klenk H.P."/>
        </authorList>
    </citation>
    <scope>NUCLEOTIDE SEQUENCE [LARGE SCALE GENOMIC DNA]</scope>
    <source>
        <strain evidence="6">ATCC 49802 / DSM 20745 / S 6022</strain>
    </source>
</reference>
<dbReference type="Proteomes" id="UP000002027">
    <property type="component" value="Chromosome 1"/>
</dbReference>
<dbReference type="STRING" id="479434.Sthe_2313"/>
<evidence type="ECO:0000256" key="1">
    <source>
        <dbReference type="ARBA" id="ARBA00004948"/>
    </source>
</evidence>
<dbReference type="eggNOG" id="COG0665">
    <property type="taxonomic scope" value="Bacteria"/>
</dbReference>
<dbReference type="HOGENOM" id="CLU_007884_4_5_0"/>
<dbReference type="InterPro" id="IPR012727">
    <property type="entry name" value="Gly_oxidase_ThiO"/>
</dbReference>
<dbReference type="OrthoDB" id="9794226at2"/>
<reference evidence="6" key="1">
    <citation type="submission" date="2009-11" db="EMBL/GenBank/DDBJ databases">
        <title>The complete chromosome 1 of Sphaerobacter thermophilus DSM 20745.</title>
        <authorList>
            <person name="Lucas S."/>
            <person name="Copeland A."/>
            <person name="Lapidus A."/>
            <person name="Glavina del Rio T."/>
            <person name="Dalin E."/>
            <person name="Tice H."/>
            <person name="Bruce D."/>
            <person name="Goodwin L."/>
            <person name="Pitluck S."/>
            <person name="Kyrpides N."/>
            <person name="Mavromatis K."/>
            <person name="Ivanova N."/>
            <person name="Mikhailova N."/>
            <person name="LaButti K.M."/>
            <person name="Clum A."/>
            <person name="Sun H.I."/>
            <person name="Brettin T."/>
            <person name="Detter J.C."/>
            <person name="Han C."/>
            <person name="Larimer F."/>
            <person name="Land M."/>
            <person name="Hauser L."/>
            <person name="Markowitz V."/>
            <person name="Cheng J.F."/>
            <person name="Hugenholtz P."/>
            <person name="Woyke T."/>
            <person name="Wu D."/>
            <person name="Steenblock K."/>
            <person name="Schneider S."/>
            <person name="Pukall R."/>
            <person name="Goeker M."/>
            <person name="Klenk H.P."/>
            <person name="Eisen J.A."/>
        </authorList>
    </citation>
    <scope>NUCLEOTIDE SEQUENCE [LARGE SCALE GENOMIC DNA]</scope>
    <source>
        <strain evidence="6">ATCC 49802 / DSM 20745 / S 6022</strain>
    </source>
</reference>
<dbReference type="Gene3D" id="3.50.50.60">
    <property type="entry name" value="FAD/NAD(P)-binding domain"/>
    <property type="match status" value="1"/>
</dbReference>
<dbReference type="InterPro" id="IPR006076">
    <property type="entry name" value="FAD-dep_OxRdtase"/>
</dbReference>
<evidence type="ECO:0000256" key="3">
    <source>
        <dbReference type="ARBA" id="ARBA00023002"/>
    </source>
</evidence>
<name>D1C788_SPHTD</name>
<dbReference type="Gene3D" id="3.30.9.10">
    <property type="entry name" value="D-Amino Acid Oxidase, subunit A, domain 2"/>
    <property type="match status" value="1"/>
</dbReference>
<dbReference type="RefSeq" id="WP_012872775.1">
    <property type="nucleotide sequence ID" value="NC_013523.1"/>
</dbReference>